<dbReference type="Pfam" id="PF00440">
    <property type="entry name" value="TetR_N"/>
    <property type="match status" value="1"/>
</dbReference>
<organism evidence="7">
    <name type="scientific">Pseudomonas fluorescens (strain SBW25)</name>
    <dbReference type="NCBI Taxonomy" id="216595"/>
    <lineage>
        <taxon>Bacteria</taxon>
        <taxon>Pseudomonadati</taxon>
        <taxon>Pseudomonadota</taxon>
        <taxon>Gammaproteobacteria</taxon>
        <taxon>Pseudomonadales</taxon>
        <taxon>Pseudomonadaceae</taxon>
        <taxon>Pseudomonas</taxon>
    </lineage>
</organism>
<evidence type="ECO:0000313" key="6">
    <source>
        <dbReference type="EMBL" id="CAI2798397.1"/>
    </source>
</evidence>
<dbReference type="InterPro" id="IPR036271">
    <property type="entry name" value="Tet_transcr_reg_TetR-rel_C_sf"/>
</dbReference>
<dbReference type="AlphaFoldDB" id="C3JZU9"/>
<dbReference type="EMBL" id="AM181176">
    <property type="protein sequence ID" value="CAY50734.1"/>
    <property type="molecule type" value="Genomic_DNA"/>
</dbReference>
<keyword evidence="2 4" id="KW-0238">DNA-binding</keyword>
<keyword evidence="3" id="KW-0804">Transcription</keyword>
<proteinExistence type="predicted"/>
<dbReference type="Gene3D" id="1.10.357.10">
    <property type="entry name" value="Tetracycline Repressor, domain 2"/>
    <property type="match status" value="1"/>
</dbReference>
<name>C3JZU9_PSEFS</name>
<reference evidence="6" key="2">
    <citation type="submission" date="2023-10" db="EMBL/GenBank/DDBJ databases">
        <authorList>
            <person name="Fortmann-Grote C."/>
        </authorList>
    </citation>
    <scope>NUCLEOTIDE SEQUENCE</scope>
    <source>
        <strain evidence="6">SBW25</strain>
    </source>
</reference>
<evidence type="ECO:0000256" key="3">
    <source>
        <dbReference type="ARBA" id="ARBA00023163"/>
    </source>
</evidence>
<dbReference type="EMBL" id="OV986001">
    <property type="protein sequence ID" value="CAI2798397.1"/>
    <property type="molecule type" value="Genomic_DNA"/>
</dbReference>
<dbReference type="PANTHER" id="PTHR47506">
    <property type="entry name" value="TRANSCRIPTIONAL REGULATORY PROTEIN"/>
    <property type="match status" value="1"/>
</dbReference>
<evidence type="ECO:0000256" key="1">
    <source>
        <dbReference type="ARBA" id="ARBA00023015"/>
    </source>
</evidence>
<evidence type="ECO:0000256" key="2">
    <source>
        <dbReference type="ARBA" id="ARBA00023125"/>
    </source>
</evidence>
<evidence type="ECO:0000259" key="5">
    <source>
        <dbReference type="PROSITE" id="PS50977"/>
    </source>
</evidence>
<evidence type="ECO:0000313" key="7">
    <source>
        <dbReference type="EMBL" id="CAY50734.1"/>
    </source>
</evidence>
<reference evidence="7" key="1">
    <citation type="journal article" date="2009" name="Genome Biol.">
        <title>Genomic and genetic analyses of diversity and plant interactions of Pseudomonas fluorescens.</title>
        <authorList>
            <person name="Silby M.W."/>
            <person name="Cerdeno-Tarraga A.M."/>
            <person name="Vernikos G.S."/>
            <person name="Giddens S.R."/>
            <person name="Jackson R.W."/>
            <person name="Preston G.M."/>
            <person name="Zhang X.X."/>
            <person name="Moon C.D."/>
            <person name="Gehrig S.M."/>
            <person name="Godfrey S.A."/>
            <person name="Knight C.G."/>
            <person name="Malone J.G."/>
            <person name="Robinson Z."/>
            <person name="Spiers A.J."/>
            <person name="Harris S."/>
            <person name="Challis G.L."/>
            <person name="Yaxley A.M."/>
            <person name="Harris D."/>
            <person name="Seeger K."/>
            <person name="Murphy L."/>
            <person name="Rutter S."/>
            <person name="Squares R."/>
            <person name="Quail M.A."/>
            <person name="Saunders E."/>
            <person name="Mavromatis K."/>
            <person name="Brettin T.S."/>
            <person name="Bentley S.D."/>
            <person name="Hothersall J."/>
            <person name="Stephens E."/>
            <person name="Thomas C.M."/>
            <person name="Parkhill J."/>
            <person name="Levy S.B."/>
            <person name="Rainey P.B."/>
            <person name="Thomson N.R."/>
        </authorList>
    </citation>
    <scope>NUCLEOTIDE SEQUENCE [LARGE SCALE GENOMIC DNA]</scope>
    <source>
        <strain evidence="7">SBW25</strain>
    </source>
</reference>
<dbReference type="Proteomes" id="UP001152918">
    <property type="component" value="Chromosome"/>
</dbReference>
<feature type="DNA-binding region" description="H-T-H motif" evidence="4">
    <location>
        <begin position="30"/>
        <end position="49"/>
    </location>
</feature>
<dbReference type="InterPro" id="IPR009057">
    <property type="entry name" value="Homeodomain-like_sf"/>
</dbReference>
<sequence>MMSDKKAQTRERILQAASAALIQRGPAEPSVGEVMGAAGLTVGGFYAHFESKDALMLEAFTQLLAKRRASIDDMDSQLTGEERRGLVAAFYLSRKHRDSTAQACPIPATVGEMSRLPDEFRQALNDHCELMAAQLAAGPEDTDKALADMALMIGGLALARALGPGELSDRVLRAAKSAVR</sequence>
<dbReference type="SUPFAM" id="SSF48498">
    <property type="entry name" value="Tetracyclin repressor-like, C-terminal domain"/>
    <property type="match status" value="1"/>
</dbReference>
<dbReference type="PRINTS" id="PR00455">
    <property type="entry name" value="HTHTETR"/>
</dbReference>
<dbReference type="PANTHER" id="PTHR47506:SF7">
    <property type="entry name" value="TRANSCRIPTIONAL REGULATORY PROTEIN"/>
    <property type="match status" value="1"/>
</dbReference>
<dbReference type="SUPFAM" id="SSF46689">
    <property type="entry name" value="Homeodomain-like"/>
    <property type="match status" value="1"/>
</dbReference>
<dbReference type="HOGENOM" id="CLU_069356_28_2_6"/>
<accession>C3JZU9</accession>
<dbReference type="GO" id="GO:0003677">
    <property type="term" value="F:DNA binding"/>
    <property type="evidence" value="ECO:0007669"/>
    <property type="project" value="UniProtKB-UniRule"/>
</dbReference>
<dbReference type="STRING" id="294.SRM1_01974"/>
<dbReference type="eggNOG" id="COG1309">
    <property type="taxonomic scope" value="Bacteria"/>
</dbReference>
<dbReference type="InterPro" id="IPR023772">
    <property type="entry name" value="DNA-bd_HTH_TetR-type_CS"/>
</dbReference>
<dbReference type="Gene3D" id="1.10.10.60">
    <property type="entry name" value="Homeodomain-like"/>
    <property type="match status" value="1"/>
</dbReference>
<dbReference type="PROSITE" id="PS50977">
    <property type="entry name" value="HTH_TETR_2"/>
    <property type="match status" value="1"/>
</dbReference>
<feature type="domain" description="HTH tetR-type" evidence="5">
    <location>
        <begin position="7"/>
        <end position="67"/>
    </location>
</feature>
<keyword evidence="1" id="KW-0805">Transcription regulation</keyword>
<gene>
    <name evidence="7" type="ordered locus">PFLU_4205</name>
</gene>
<protein>
    <submittedName>
        <fullName evidence="6 7">TetR-family transcriptional regulator</fullName>
    </submittedName>
</protein>
<evidence type="ECO:0000256" key="4">
    <source>
        <dbReference type="PROSITE-ProRule" id="PRU00335"/>
    </source>
</evidence>
<dbReference type="InterPro" id="IPR001647">
    <property type="entry name" value="HTH_TetR"/>
</dbReference>
<dbReference type="KEGG" id="pfs:PFLU_4205"/>
<dbReference type="PROSITE" id="PS01081">
    <property type="entry name" value="HTH_TETR_1"/>
    <property type="match status" value="1"/>
</dbReference>